<dbReference type="EMBL" id="MT740726">
    <property type="protein sequence ID" value="QMV32447.1"/>
    <property type="molecule type" value="Genomic_DNA"/>
</dbReference>
<evidence type="ECO:0000313" key="1">
    <source>
        <dbReference type="EMBL" id="QMV32447.1"/>
    </source>
</evidence>
<gene>
    <name evidence="1" type="ORF">U2_00072</name>
</gene>
<evidence type="ECO:0000313" key="2">
    <source>
        <dbReference type="Proteomes" id="UP000515258"/>
    </source>
</evidence>
<accession>A0A7G5B824</accession>
<sequence length="72" mass="8240">MNTREAKWVQGAVVLHIDPDTPVNAKQLVRDTDYVLLDMMGKIKHRAAQPILPPVPTNLPKTIWPNWPYKPN</sequence>
<proteinExistence type="predicted"/>
<dbReference type="Proteomes" id="UP000515258">
    <property type="component" value="Segment"/>
</dbReference>
<organism evidence="1 2">
    <name type="scientific">Ralstonia phage Albius</name>
    <dbReference type="NCBI Taxonomy" id="2759712"/>
    <lineage>
        <taxon>Viruses</taxon>
        <taxon>Duplodnaviria</taxon>
        <taxon>Heunggongvirae</taxon>
        <taxon>Uroviricota</taxon>
        <taxon>Caudoviricetes</taxon>
        <taxon>Rahariannevirus</taxon>
        <taxon>Rahariannevirus raharianne</taxon>
    </lineage>
</organism>
<reference evidence="1 2" key="1">
    <citation type="submission" date="2020-07" db="EMBL/GenBank/DDBJ databases">
        <title>Ralstonia phages.</title>
        <authorList>
            <person name="Trotereau A."/>
            <person name="Boyer C."/>
            <person name="Torres-Barcelo C."/>
        </authorList>
    </citation>
    <scope>NUCLEOTIDE SEQUENCE [LARGE SCALE GENOMIC DNA]</scope>
</reference>
<name>A0A7G5B824_9CAUD</name>
<protein>
    <submittedName>
        <fullName evidence="1">Uncharacterized protein</fullName>
    </submittedName>
</protein>